<proteinExistence type="predicted"/>
<dbReference type="Gene3D" id="3.90.550.10">
    <property type="entry name" value="Spore Coat Polysaccharide Biosynthesis Protein SpsA, Chain A"/>
    <property type="match status" value="1"/>
</dbReference>
<evidence type="ECO:0000256" key="2">
    <source>
        <dbReference type="ARBA" id="ARBA00022695"/>
    </source>
</evidence>
<dbReference type="Pfam" id="PF00483">
    <property type="entry name" value="NTP_transferase"/>
    <property type="match status" value="1"/>
</dbReference>
<dbReference type="InterPro" id="IPR050065">
    <property type="entry name" value="GlmU-like"/>
</dbReference>
<keyword evidence="2" id="KW-0548">Nucleotidyltransferase</keyword>
<protein>
    <submittedName>
        <fullName evidence="4">Nucleotidyltransferase family protein</fullName>
    </submittedName>
</protein>
<dbReference type="SUPFAM" id="SSF53448">
    <property type="entry name" value="Nucleotide-diphospho-sugar transferases"/>
    <property type="match status" value="1"/>
</dbReference>
<gene>
    <name evidence="4" type="ORF">NM961_04525</name>
</gene>
<keyword evidence="5" id="KW-1185">Reference proteome</keyword>
<feature type="domain" description="Nucleotidyl transferase" evidence="3">
    <location>
        <begin position="2"/>
        <end position="126"/>
    </location>
</feature>
<dbReference type="CDD" id="cd06422">
    <property type="entry name" value="NTP_transferase_like_1"/>
    <property type="match status" value="1"/>
</dbReference>
<organism evidence="4 5">
    <name type="scientific">Tahibacter harae</name>
    <dbReference type="NCBI Taxonomy" id="2963937"/>
    <lineage>
        <taxon>Bacteria</taxon>
        <taxon>Pseudomonadati</taxon>
        <taxon>Pseudomonadota</taxon>
        <taxon>Gammaproteobacteria</taxon>
        <taxon>Lysobacterales</taxon>
        <taxon>Rhodanobacteraceae</taxon>
        <taxon>Tahibacter</taxon>
    </lineage>
</organism>
<reference evidence="4" key="1">
    <citation type="submission" date="2022-07" db="EMBL/GenBank/DDBJ databases">
        <title>Tahibacter sp., a new gammaproteobacterium isolated from the silt sample collected at pig farm.</title>
        <authorList>
            <person name="Chen H."/>
        </authorList>
    </citation>
    <scope>NUCLEOTIDE SEQUENCE</scope>
    <source>
        <strain evidence="4">P2K</strain>
    </source>
</reference>
<dbReference type="EMBL" id="JANFQO010000003">
    <property type="protein sequence ID" value="MCQ4163969.1"/>
    <property type="molecule type" value="Genomic_DNA"/>
</dbReference>
<evidence type="ECO:0000313" key="4">
    <source>
        <dbReference type="EMBL" id="MCQ4163969.1"/>
    </source>
</evidence>
<name>A0ABT1QN73_9GAMM</name>
<sequence length="237" mass="25143">MKALIFAAGKGTRMQPLTAHTPKPLLSAGGRRLIDWQLQRLAAAGVDEVVINTSWLAEQFPAVLGERRGGLRLHYSAEGTEPLETGGGLLLALPLLGAAPFLAVNGDVYCDMDLSTLKLDAGDLAALALVANPAHHPRGDFHLRDGRLLDESIATGAPRLTFAGIGLYRPELLQGWRSIIGDEPGARQNPPCFKLAPLLYAAARAGRAAGLLHRGRWTDVGTPQRLAELDAELSGAA</sequence>
<evidence type="ECO:0000256" key="1">
    <source>
        <dbReference type="ARBA" id="ARBA00022679"/>
    </source>
</evidence>
<comment type="caution">
    <text evidence="4">The sequence shown here is derived from an EMBL/GenBank/DDBJ whole genome shotgun (WGS) entry which is preliminary data.</text>
</comment>
<accession>A0ABT1QN73</accession>
<dbReference type="InterPro" id="IPR005835">
    <property type="entry name" value="NTP_transferase_dom"/>
</dbReference>
<dbReference type="RefSeq" id="WP_255911821.1">
    <property type="nucleotide sequence ID" value="NZ_JANFQO010000003.1"/>
</dbReference>
<keyword evidence="1" id="KW-0808">Transferase</keyword>
<dbReference type="PANTHER" id="PTHR43584:SF8">
    <property type="entry name" value="N-ACETYLMURAMATE ALPHA-1-PHOSPHATE URIDYLYLTRANSFERASE"/>
    <property type="match status" value="1"/>
</dbReference>
<dbReference type="PANTHER" id="PTHR43584">
    <property type="entry name" value="NUCLEOTIDYL TRANSFERASE"/>
    <property type="match status" value="1"/>
</dbReference>
<evidence type="ECO:0000313" key="5">
    <source>
        <dbReference type="Proteomes" id="UP001165498"/>
    </source>
</evidence>
<dbReference type="Proteomes" id="UP001165498">
    <property type="component" value="Unassembled WGS sequence"/>
</dbReference>
<dbReference type="InterPro" id="IPR029044">
    <property type="entry name" value="Nucleotide-diphossugar_trans"/>
</dbReference>
<evidence type="ECO:0000259" key="3">
    <source>
        <dbReference type="Pfam" id="PF00483"/>
    </source>
</evidence>